<gene>
    <name evidence="4" type="ORF">LX16_0297</name>
</gene>
<dbReference type="GO" id="GO:0006508">
    <property type="term" value="P:proteolysis"/>
    <property type="evidence" value="ECO:0007669"/>
    <property type="project" value="InterPro"/>
</dbReference>
<protein>
    <submittedName>
        <fullName evidence="4">D-alanyl-D-alanine carboxypeptidase/D-alanyl-D-alanine-endopeptidase (Penicillin-binding protein 4)</fullName>
    </submittedName>
</protein>
<proteinExistence type="inferred from homology"/>
<comment type="similarity">
    <text evidence="1">Belongs to the peptidase S13 family.</text>
</comment>
<name>A0A562V9S5_9ACTN</name>
<dbReference type="PANTHER" id="PTHR30023:SF0">
    <property type="entry name" value="PENICILLIN-SENSITIVE CARBOXYPEPTIDASE A"/>
    <property type="match status" value="1"/>
</dbReference>
<dbReference type="InterPro" id="IPR000667">
    <property type="entry name" value="Peptidase_S13"/>
</dbReference>
<keyword evidence="4" id="KW-0121">Carboxypeptidase</keyword>
<reference evidence="4 5" key="1">
    <citation type="journal article" date="2013" name="Stand. Genomic Sci.">
        <title>Genomic Encyclopedia of Type Strains, Phase I: The one thousand microbial genomes (KMG-I) project.</title>
        <authorList>
            <person name="Kyrpides N.C."/>
            <person name="Woyke T."/>
            <person name="Eisen J.A."/>
            <person name="Garrity G."/>
            <person name="Lilburn T.G."/>
            <person name="Beck B.J."/>
            <person name="Whitman W.B."/>
            <person name="Hugenholtz P."/>
            <person name="Klenk H.P."/>
        </authorList>
    </citation>
    <scope>NUCLEOTIDE SEQUENCE [LARGE SCALE GENOMIC DNA]</scope>
    <source>
        <strain evidence="4 5">DSM 45044</strain>
    </source>
</reference>
<feature type="signal peptide" evidence="3">
    <location>
        <begin position="1"/>
        <end position="28"/>
    </location>
</feature>
<organism evidence="4 5">
    <name type="scientific">Stackebrandtia albiflava</name>
    <dbReference type="NCBI Taxonomy" id="406432"/>
    <lineage>
        <taxon>Bacteria</taxon>
        <taxon>Bacillati</taxon>
        <taxon>Actinomycetota</taxon>
        <taxon>Actinomycetes</taxon>
        <taxon>Glycomycetales</taxon>
        <taxon>Glycomycetaceae</taxon>
        <taxon>Stackebrandtia</taxon>
    </lineage>
</organism>
<dbReference type="Gene3D" id="3.50.80.20">
    <property type="entry name" value="D-Ala-D-Ala carboxypeptidase C, peptidase S13"/>
    <property type="match status" value="1"/>
</dbReference>
<dbReference type="PANTHER" id="PTHR30023">
    <property type="entry name" value="D-ALANYL-D-ALANINE CARBOXYPEPTIDASE"/>
    <property type="match status" value="1"/>
</dbReference>
<keyword evidence="4" id="KW-0645">Protease</keyword>
<dbReference type="PRINTS" id="PR00922">
    <property type="entry name" value="DADACBPTASE3"/>
</dbReference>
<dbReference type="NCBIfam" id="TIGR00666">
    <property type="entry name" value="PBP4"/>
    <property type="match status" value="1"/>
</dbReference>
<dbReference type="Pfam" id="PF02113">
    <property type="entry name" value="Peptidase_S13"/>
    <property type="match status" value="1"/>
</dbReference>
<accession>A0A562V9S5</accession>
<evidence type="ECO:0000256" key="2">
    <source>
        <dbReference type="ARBA" id="ARBA00022801"/>
    </source>
</evidence>
<evidence type="ECO:0000256" key="3">
    <source>
        <dbReference type="SAM" id="SignalP"/>
    </source>
</evidence>
<dbReference type="InterPro" id="IPR012338">
    <property type="entry name" value="Beta-lactam/transpept-like"/>
</dbReference>
<keyword evidence="5" id="KW-1185">Reference proteome</keyword>
<dbReference type="EMBL" id="VLLL01000005">
    <property type="protein sequence ID" value="TWJ14612.1"/>
    <property type="molecule type" value="Genomic_DNA"/>
</dbReference>
<evidence type="ECO:0000313" key="5">
    <source>
        <dbReference type="Proteomes" id="UP000321617"/>
    </source>
</evidence>
<evidence type="ECO:0000256" key="1">
    <source>
        <dbReference type="ARBA" id="ARBA00006096"/>
    </source>
</evidence>
<dbReference type="Gene3D" id="3.40.710.10">
    <property type="entry name" value="DD-peptidase/beta-lactamase superfamily"/>
    <property type="match status" value="2"/>
</dbReference>
<dbReference type="GO" id="GO:0004185">
    <property type="term" value="F:serine-type carboxypeptidase activity"/>
    <property type="evidence" value="ECO:0007669"/>
    <property type="project" value="InterPro"/>
</dbReference>
<comment type="caution">
    <text evidence="4">The sequence shown here is derived from an EMBL/GenBank/DDBJ whole genome shotgun (WGS) entry which is preliminary data.</text>
</comment>
<keyword evidence="2" id="KW-0378">Hydrolase</keyword>
<keyword evidence="3" id="KW-0732">Signal</keyword>
<dbReference type="SUPFAM" id="SSF56601">
    <property type="entry name" value="beta-lactamase/transpeptidase-like"/>
    <property type="match status" value="1"/>
</dbReference>
<feature type="chain" id="PRO_5021708472" evidence="3">
    <location>
        <begin position="29"/>
        <end position="522"/>
    </location>
</feature>
<sequence length="522" mass="54990">MPKRPHAHILAAVAVTAIGLTTATVVSAEEPGDARLTAALDEILADDRLYGSQAGLVVADAQTGDILYDRGGNQRLVPASNTKLLTSAAAMEILGADHRFVTDVAHDGRIRGKTLHGDLYLRGTGDPTMLAEDYDALAARIAEAGVKTVKGDLVADDTAYDAVRLGPEWGWDDQSYYYSAQISALTVAPDTDYDAGTVIVTVDGGESGDAPEVSVEPATDYVDFDIRATTVAADGETDLTVEREHGTNTIVVTGEIAAGDSVGEWVTVWEPTGYAADVFASALREHGVRVKGDVRLGEATPADAEVLADHRSMPLSELLVPFMKLSNNGHAETLTKAIGLHVSGEGSWPAGLAAVEDFVAGLGMDTDAQRQSDGSGLSRWNLIPPREFIDLLVSARGADWFDAWYASLPVACDSERFVGGTLRSRMCDTPAEGNVRAKTGSLTSVSGLSGYVTDADGRELVFSLISNDYLAGSVKNLEDAVAITLASFSTEDTGTASTYDAMESTPDSGRADVECSWTKDGC</sequence>
<evidence type="ECO:0000313" key="4">
    <source>
        <dbReference type="EMBL" id="TWJ14612.1"/>
    </source>
</evidence>
<dbReference type="Proteomes" id="UP000321617">
    <property type="component" value="Unassembled WGS sequence"/>
</dbReference>
<dbReference type="AlphaFoldDB" id="A0A562V9S5"/>
<dbReference type="OrthoDB" id="9802627at2"/>
<dbReference type="GO" id="GO:0000270">
    <property type="term" value="P:peptidoglycan metabolic process"/>
    <property type="evidence" value="ECO:0007669"/>
    <property type="project" value="TreeGrafter"/>
</dbReference>
<dbReference type="RefSeq" id="WP_147131914.1">
    <property type="nucleotide sequence ID" value="NZ_BAABIJ010000001.1"/>
</dbReference>